<dbReference type="Proteomes" id="UP001150941">
    <property type="component" value="Unassembled WGS sequence"/>
</dbReference>
<keyword evidence="3" id="KW-1185">Reference proteome</keyword>
<reference evidence="2" key="1">
    <citation type="submission" date="2022-11" db="EMBL/GenBank/DDBJ databases">
        <authorList>
            <person name="Petersen C."/>
        </authorList>
    </citation>
    <scope>NUCLEOTIDE SEQUENCE</scope>
    <source>
        <strain evidence="2">IBT 19713</strain>
    </source>
</reference>
<accession>A0A9W9P9S0</accession>
<dbReference type="EMBL" id="JAPQKS010000003">
    <property type="protein sequence ID" value="KAJ5239218.1"/>
    <property type="molecule type" value="Genomic_DNA"/>
</dbReference>
<evidence type="ECO:0000313" key="3">
    <source>
        <dbReference type="Proteomes" id="UP001150941"/>
    </source>
</evidence>
<comment type="caution">
    <text evidence="2">The sequence shown here is derived from an EMBL/GenBank/DDBJ whole genome shotgun (WGS) entry which is preliminary data.</text>
</comment>
<reference evidence="2" key="2">
    <citation type="journal article" date="2023" name="IMA Fungus">
        <title>Comparative genomic study of the Penicillium genus elucidates a diverse pangenome and 15 lateral gene transfer events.</title>
        <authorList>
            <person name="Petersen C."/>
            <person name="Sorensen T."/>
            <person name="Nielsen M.R."/>
            <person name="Sondergaard T.E."/>
            <person name="Sorensen J.L."/>
            <person name="Fitzpatrick D.A."/>
            <person name="Frisvad J.C."/>
            <person name="Nielsen K.L."/>
        </authorList>
    </citation>
    <scope>NUCLEOTIDE SEQUENCE</scope>
    <source>
        <strain evidence="2">IBT 19713</strain>
    </source>
</reference>
<organism evidence="2 3">
    <name type="scientific">Penicillium chermesinum</name>
    <dbReference type="NCBI Taxonomy" id="63820"/>
    <lineage>
        <taxon>Eukaryota</taxon>
        <taxon>Fungi</taxon>
        <taxon>Dikarya</taxon>
        <taxon>Ascomycota</taxon>
        <taxon>Pezizomycotina</taxon>
        <taxon>Eurotiomycetes</taxon>
        <taxon>Eurotiomycetidae</taxon>
        <taxon>Eurotiales</taxon>
        <taxon>Aspergillaceae</taxon>
        <taxon>Penicillium</taxon>
    </lineage>
</organism>
<feature type="region of interest" description="Disordered" evidence="1">
    <location>
        <begin position="87"/>
        <end position="115"/>
    </location>
</feature>
<dbReference type="RefSeq" id="XP_058332137.1">
    <property type="nucleotide sequence ID" value="XM_058473134.1"/>
</dbReference>
<dbReference type="AlphaFoldDB" id="A0A9W9P9S0"/>
<evidence type="ECO:0000313" key="2">
    <source>
        <dbReference type="EMBL" id="KAJ5239218.1"/>
    </source>
</evidence>
<gene>
    <name evidence="2" type="ORF">N7468_003837</name>
</gene>
<dbReference type="GeneID" id="83200437"/>
<name>A0A9W9P9S0_9EURO</name>
<protein>
    <submittedName>
        <fullName evidence="2">Uncharacterized protein</fullName>
    </submittedName>
</protein>
<proteinExistence type="predicted"/>
<evidence type="ECO:0000256" key="1">
    <source>
        <dbReference type="SAM" id="MobiDB-lite"/>
    </source>
</evidence>
<sequence length="115" mass="12645">MAWTRCRTLVTRVMTAVMKWRLTGNPLDGEPNTTLGQHLHRRTTSTTVLGVAKAAILYAAIPVPIRSTGNALVWWATCQISGIARIATKDQHTPSPQPMPFGDAKNSVRPRPRDS</sequence>